<dbReference type="InterPro" id="IPR041664">
    <property type="entry name" value="AAA_16"/>
</dbReference>
<accession>A0ABM8V1D0</accession>
<reference evidence="2 3" key="1">
    <citation type="submission" date="2021-04" db="EMBL/GenBank/DDBJ databases">
        <authorList>
            <person name="Rakotoarivonina H."/>
        </authorList>
    </citation>
    <scope>NUCLEOTIDE SEQUENCE [LARGE SCALE GENOMIC DNA]</scope>
    <source>
        <strain evidence="2 3">XE</strain>
    </source>
</reference>
<comment type="caution">
    <text evidence="2">The sequence shown here is derived from an EMBL/GenBank/DDBJ whole genome shotgun (WGS) entry which is preliminary data.</text>
</comment>
<name>A0ABM8V1D0_THEXY</name>
<dbReference type="Proteomes" id="UP000681526">
    <property type="component" value="Unassembled WGS sequence"/>
</dbReference>
<evidence type="ECO:0000259" key="1">
    <source>
        <dbReference type="Pfam" id="PF13191"/>
    </source>
</evidence>
<dbReference type="SUPFAM" id="SSF52540">
    <property type="entry name" value="P-loop containing nucleoside triphosphate hydrolases"/>
    <property type="match status" value="1"/>
</dbReference>
<feature type="domain" description="Orc1-like AAA ATPase" evidence="1">
    <location>
        <begin position="14"/>
        <end position="125"/>
    </location>
</feature>
<dbReference type="EMBL" id="CAJRAY010000019">
    <property type="protein sequence ID" value="CAG5080765.1"/>
    <property type="molecule type" value="Genomic_DNA"/>
</dbReference>
<dbReference type="InterPro" id="IPR016181">
    <property type="entry name" value="Acyl_CoA_acyltransferase"/>
</dbReference>
<dbReference type="SUPFAM" id="SSF55729">
    <property type="entry name" value="Acyl-CoA N-acyltransferases (Nat)"/>
    <property type="match status" value="1"/>
</dbReference>
<organism evidence="2 3">
    <name type="scientific">Thermobacillus xylanilyticus</name>
    <dbReference type="NCBI Taxonomy" id="76633"/>
    <lineage>
        <taxon>Bacteria</taxon>
        <taxon>Bacillati</taxon>
        <taxon>Bacillota</taxon>
        <taxon>Bacilli</taxon>
        <taxon>Bacillales</taxon>
        <taxon>Paenibacillaceae</taxon>
        <taxon>Thermobacillus</taxon>
    </lineage>
</organism>
<dbReference type="RefSeq" id="WP_213483657.1">
    <property type="nucleotide sequence ID" value="NZ_CAJRAY010000019.1"/>
</dbReference>
<evidence type="ECO:0000313" key="2">
    <source>
        <dbReference type="EMBL" id="CAG5080765.1"/>
    </source>
</evidence>
<sequence>MKKVHDLLSERRCFVGRKDELALMADHLSRKNESWGILHVHGPAGMGKTALLQQFALMNGSIPSIYVKANPAFADPEQFEQAVRRRLAQLAVGEDGPSAGMSLADTLNHVAGKHGGLMLLLDGLSEWTDIGYWLREEWLLTLSTDILVFSAGRQPLISWQTLDSWAHLIRNIPLGPLPKADWIRYAAAHGITDLKTIDLIGRVSEGVPLAINLVCQDIRSRGGKWRPETDKRSLLDMFDRVILHPDNLSGVNRLLLDLASLVYTFDHEMLEYILGETIPTAEFQLLCQSSFVRVNPEGGWTVSNGIRRWAKEGLKRRSPEAYAQYKLRAEQILERRTAAAASSANEVQQEMRSGKMFLHDNDIIHGYIYYDDGLHLAGRPARREDIPLLREMYLKHIVAYPENLPDTSHQEQYLTDVWNVDPSVIHVFEDEGRLAGFYAALPLDDPRFRELLDRNPATRAFSACTPPEPCDWLYWLIASDPPLDQGFAGQVLRDMLQNKLPGNRITMMMPSVEFTEAAKLVGFREVPEAFCPSDDGCSFYFFQLDARQRTAGNPDPKEASEMWMEIAKTLLASFKQLELREPVLHQCQRIWGTHYSLSQLVRYVQNTIISEWRRLEHGSPKERKMARILYYAYMQKIGTHEVVAERLGLPSSTYYRYLSKLIREIARALQYYRGV</sequence>
<dbReference type="InterPro" id="IPR027417">
    <property type="entry name" value="P-loop_NTPase"/>
</dbReference>
<keyword evidence="3" id="KW-1185">Reference proteome</keyword>
<evidence type="ECO:0000313" key="3">
    <source>
        <dbReference type="Proteomes" id="UP000681526"/>
    </source>
</evidence>
<dbReference type="Gene3D" id="3.40.50.300">
    <property type="entry name" value="P-loop containing nucleotide triphosphate hydrolases"/>
    <property type="match status" value="1"/>
</dbReference>
<gene>
    <name evidence="2" type="primary">txxe 3934 -phoB</name>
    <name evidence="2" type="ORF">TXXE_04510</name>
</gene>
<protein>
    <submittedName>
        <fullName evidence="2">Phosphate regulon transcriptional regulatory protein PhoB</fullName>
    </submittedName>
</protein>
<proteinExistence type="predicted"/>
<dbReference type="Pfam" id="PF13191">
    <property type="entry name" value="AAA_16"/>
    <property type="match status" value="1"/>
</dbReference>